<sequence>MWSFAPCSSAKICKEIKQHPEEENYFKSRQSELRAAKTKLKQSEVDLMSKKECYSISLNSFASKVQLNIICSDPQRYLRITTSGAKAPNWLVLNTDIRKLERICNGKIPNTNEINKLIWRIR</sequence>
<protein>
    <submittedName>
        <fullName evidence="1">Uncharacterized protein</fullName>
    </submittedName>
</protein>
<evidence type="ECO:0000313" key="1">
    <source>
        <dbReference type="EMBL" id="KAK2547780.1"/>
    </source>
</evidence>
<keyword evidence="2" id="KW-1185">Reference proteome</keyword>
<dbReference type="AlphaFoldDB" id="A0AAD9PSA6"/>
<gene>
    <name evidence="1" type="ORF">P5673_032189</name>
</gene>
<comment type="caution">
    <text evidence="1">The sequence shown here is derived from an EMBL/GenBank/DDBJ whole genome shotgun (WGS) entry which is preliminary data.</text>
</comment>
<proteinExistence type="predicted"/>
<reference evidence="1" key="1">
    <citation type="journal article" date="2023" name="G3 (Bethesda)">
        <title>Whole genome assembly and annotation of the endangered Caribbean coral Acropora cervicornis.</title>
        <authorList>
            <person name="Selwyn J.D."/>
            <person name="Vollmer S.V."/>
        </authorList>
    </citation>
    <scope>NUCLEOTIDE SEQUENCE</scope>
    <source>
        <strain evidence="1">K2</strain>
    </source>
</reference>
<dbReference type="Proteomes" id="UP001249851">
    <property type="component" value="Unassembled WGS sequence"/>
</dbReference>
<evidence type="ECO:0000313" key="2">
    <source>
        <dbReference type="Proteomes" id="UP001249851"/>
    </source>
</evidence>
<dbReference type="EMBL" id="JARQWQ010000168">
    <property type="protein sequence ID" value="KAK2547780.1"/>
    <property type="molecule type" value="Genomic_DNA"/>
</dbReference>
<name>A0AAD9PSA6_ACRCE</name>
<accession>A0AAD9PSA6</accession>
<reference evidence="1" key="2">
    <citation type="journal article" date="2023" name="Science">
        <title>Genomic signatures of disease resistance in endangered staghorn corals.</title>
        <authorList>
            <person name="Vollmer S.V."/>
            <person name="Selwyn J.D."/>
            <person name="Despard B.A."/>
            <person name="Roesel C.L."/>
        </authorList>
    </citation>
    <scope>NUCLEOTIDE SEQUENCE</scope>
    <source>
        <strain evidence="1">K2</strain>
    </source>
</reference>
<organism evidence="1 2">
    <name type="scientific">Acropora cervicornis</name>
    <name type="common">Staghorn coral</name>
    <dbReference type="NCBI Taxonomy" id="6130"/>
    <lineage>
        <taxon>Eukaryota</taxon>
        <taxon>Metazoa</taxon>
        <taxon>Cnidaria</taxon>
        <taxon>Anthozoa</taxon>
        <taxon>Hexacorallia</taxon>
        <taxon>Scleractinia</taxon>
        <taxon>Astrocoeniina</taxon>
        <taxon>Acroporidae</taxon>
        <taxon>Acropora</taxon>
    </lineage>
</organism>